<keyword evidence="5 9" id="KW-0812">Transmembrane</keyword>
<keyword evidence="6 9" id="KW-1133">Transmembrane helix</keyword>
<dbReference type="EMBL" id="JAPCWZ010000002">
    <property type="protein sequence ID" value="KAK8877585.1"/>
    <property type="molecule type" value="Genomic_DNA"/>
</dbReference>
<evidence type="ECO:0000256" key="2">
    <source>
        <dbReference type="ARBA" id="ARBA00009765"/>
    </source>
</evidence>
<evidence type="ECO:0000313" key="11">
    <source>
        <dbReference type="Proteomes" id="UP001390339"/>
    </source>
</evidence>
<name>A0ABR2JKF4_9PEZI</name>
<feature type="transmembrane region" description="Helical" evidence="9">
    <location>
        <begin position="1007"/>
        <end position="1032"/>
    </location>
</feature>
<dbReference type="Proteomes" id="UP001390339">
    <property type="component" value="Unassembled WGS sequence"/>
</dbReference>
<keyword evidence="11" id="KW-1185">Reference proteome</keyword>
<evidence type="ECO:0000313" key="10">
    <source>
        <dbReference type="EMBL" id="KAK8877585.1"/>
    </source>
</evidence>
<feature type="region of interest" description="Disordered" evidence="8">
    <location>
        <begin position="174"/>
        <end position="196"/>
    </location>
</feature>
<dbReference type="SUPFAM" id="SSF143865">
    <property type="entry name" value="CorA soluble domain-like"/>
    <property type="match status" value="1"/>
</dbReference>
<comment type="caution">
    <text evidence="10">The sequence shown here is derived from an EMBL/GenBank/DDBJ whole genome shotgun (WGS) entry which is preliminary data.</text>
</comment>
<keyword evidence="4" id="KW-1003">Cell membrane</keyword>
<organism evidence="10 11">
    <name type="scientific">Apiospora arundinis</name>
    <dbReference type="NCBI Taxonomy" id="335852"/>
    <lineage>
        <taxon>Eukaryota</taxon>
        <taxon>Fungi</taxon>
        <taxon>Dikarya</taxon>
        <taxon>Ascomycota</taxon>
        <taxon>Pezizomycotina</taxon>
        <taxon>Sordariomycetes</taxon>
        <taxon>Xylariomycetidae</taxon>
        <taxon>Amphisphaeriales</taxon>
        <taxon>Apiosporaceae</taxon>
        <taxon>Apiospora</taxon>
    </lineage>
</organism>
<feature type="region of interest" description="Disordered" evidence="8">
    <location>
        <begin position="96"/>
        <end position="136"/>
    </location>
</feature>
<comment type="similarity">
    <text evidence="2">Belongs to the CorA metal ion transporter (MIT) (TC 1.A.35) family.</text>
</comment>
<feature type="compositionally biased region" description="Basic and acidic residues" evidence="8">
    <location>
        <begin position="180"/>
        <end position="196"/>
    </location>
</feature>
<sequence>MSRYYDNANEERRGQSPKPSPPRRASTFGIAPRYNTADHPPPIGGNERFRDDGLFEEPENIVPRGNGPSSREATFGRDGPAQAYQWLPYLQYPMPYVQGPQQRRDSYSEDEYSPRPQVRRCLSTESSSSGYDTDGVDDFDGVKSAVFSFKPARVLPSEEAPEGKSDILQDNANTAISDGHSTDTKKAQGDEQRAKSTKVDSALNVSASRYAGDAFLGGQHEAELTVVHDAKNQPQPLFRWMHMVQPILDFEDFLKKIEEIGSLSQAELHALKKLFTKVKREAVRPRLTREGKSVGHMGPTTLRVAIPTDESRPAPQDSNRAGSGERHITWVCIPYFSLETYTDSSAVQSETQFPIETLLQSRFARTSKAREKQQVVWQRGQSGGDECFHIAQLWCVIVDKSLLLTCGRMPSDGLMKGIITKVLKPPSNSPLHRGKRIYVSYYQAVVWSFSLENCSTWFEFTKSFHAFAPRPLQFSHRDEIITAKDWPRILNRAKYSSTAIILDLRVGILPSIPAVGILQPLDKGKAGDTITNSTNNETFHVFTWLDVAQPGVQGREDTSGPALVRQLDDIEKFLLKSTKLNQQSAYRRCNTSTRQAVHAYLETQGQDIDNPDNTARKNLYSQRVDIYNAADLICQFFLPNDVDEDVPTVGKFWGAIMSFVKMPETISSSSKEDDRPREWGEKSRQKGVIPYFTIHTIQSSLRLFSGYMIYFQGIFNHIPAGKRRSFRIQDALVRAWMHLLMGLIMSSKDTGNWSEQLDIYYAQFRDGAKDIISQFSAIDLVEHAVMQPLELVSLLSLKLIQDSTDKKTDLTESYFKEVEDLECEIRENPDRSHQSRISWIKEEISIIQEVVQAQKSMVAQLQLRPPSRDRAHRTFTEASILKGDTDKSMLERAGRTERDLQHSTYQTSSRLRTAQITIPNRRVPVQDEPRYHSYNNNDDDLNMGASLTESFKLSPTDPNGLLGLLLGDCQTYLERRDGELSKLNYASSNLLRMNANQIDSTKDRQEAAVYAFTMVTIVFLPLGTISSIFGMNVSDIANLELSQWVFWATALPVTALVIITGLWWMGELRNLVDWLHGRLGGTDRGRDARRRGGRGKRSRTPSPLQVRIRYPMIADYYR</sequence>
<dbReference type="InterPro" id="IPR045861">
    <property type="entry name" value="CorA_cytoplasmic_dom"/>
</dbReference>
<dbReference type="PANTHER" id="PTHR46494:SF1">
    <property type="entry name" value="CORA FAMILY METAL ION TRANSPORTER (EUROFUNG)"/>
    <property type="match status" value="1"/>
</dbReference>
<evidence type="ECO:0000256" key="6">
    <source>
        <dbReference type="ARBA" id="ARBA00022989"/>
    </source>
</evidence>
<evidence type="ECO:0008006" key="12">
    <source>
        <dbReference type="Google" id="ProtNLM"/>
    </source>
</evidence>
<evidence type="ECO:0000256" key="1">
    <source>
        <dbReference type="ARBA" id="ARBA00004651"/>
    </source>
</evidence>
<accession>A0ABR2JKF4</accession>
<keyword evidence="7 9" id="KW-0472">Membrane</keyword>
<dbReference type="InterPro" id="IPR002523">
    <property type="entry name" value="MgTranspt_CorA/ZnTranspt_ZntB"/>
</dbReference>
<evidence type="ECO:0000256" key="4">
    <source>
        <dbReference type="ARBA" id="ARBA00022475"/>
    </source>
</evidence>
<evidence type="ECO:0000256" key="3">
    <source>
        <dbReference type="ARBA" id="ARBA00022448"/>
    </source>
</evidence>
<comment type="subcellular location">
    <subcellularLocation>
        <location evidence="1">Cell membrane</location>
        <topology evidence="1">Multi-pass membrane protein</topology>
    </subcellularLocation>
</comment>
<feature type="transmembrane region" description="Helical" evidence="9">
    <location>
        <begin position="1044"/>
        <end position="1065"/>
    </location>
</feature>
<dbReference type="Gene3D" id="1.20.58.340">
    <property type="entry name" value="Magnesium transport protein CorA, transmembrane region"/>
    <property type="match status" value="1"/>
</dbReference>
<feature type="region of interest" description="Disordered" evidence="8">
    <location>
        <begin position="1"/>
        <end position="79"/>
    </location>
</feature>
<protein>
    <recommendedName>
        <fullName evidence="12">Mg2+ transporter</fullName>
    </recommendedName>
</protein>
<evidence type="ECO:0000256" key="5">
    <source>
        <dbReference type="ARBA" id="ARBA00022692"/>
    </source>
</evidence>
<dbReference type="InterPro" id="IPR045863">
    <property type="entry name" value="CorA_TM1_TM2"/>
</dbReference>
<proteinExistence type="inferred from homology"/>
<dbReference type="PANTHER" id="PTHR46494">
    <property type="entry name" value="CORA FAMILY METAL ION TRANSPORTER (EUROFUNG)"/>
    <property type="match status" value="1"/>
</dbReference>
<reference evidence="10 11" key="1">
    <citation type="journal article" date="2024" name="IMA Fungus">
        <title>Apiospora arundinis, a panoply of carbohydrate-active enzymes and secondary metabolites.</title>
        <authorList>
            <person name="Sorensen T."/>
            <person name="Petersen C."/>
            <person name="Muurmann A.T."/>
            <person name="Christiansen J.V."/>
            <person name="Brundto M.L."/>
            <person name="Overgaard C.K."/>
            <person name="Boysen A.T."/>
            <person name="Wollenberg R.D."/>
            <person name="Larsen T.O."/>
            <person name="Sorensen J.L."/>
            <person name="Nielsen K.L."/>
            <person name="Sondergaard T.E."/>
        </authorList>
    </citation>
    <scope>NUCLEOTIDE SEQUENCE [LARGE SCALE GENOMIC DNA]</scope>
    <source>
        <strain evidence="10 11">AAU 773</strain>
    </source>
</reference>
<evidence type="ECO:0000256" key="9">
    <source>
        <dbReference type="SAM" id="Phobius"/>
    </source>
</evidence>
<keyword evidence="3" id="KW-0813">Transport</keyword>
<evidence type="ECO:0000256" key="7">
    <source>
        <dbReference type="ARBA" id="ARBA00023136"/>
    </source>
</evidence>
<dbReference type="Pfam" id="PF01544">
    <property type="entry name" value="CorA"/>
    <property type="match status" value="1"/>
</dbReference>
<evidence type="ECO:0000256" key="8">
    <source>
        <dbReference type="SAM" id="MobiDB-lite"/>
    </source>
</evidence>
<gene>
    <name evidence="10" type="ORF">PGQ11_002531</name>
</gene>
<dbReference type="SUPFAM" id="SSF144083">
    <property type="entry name" value="Magnesium transport protein CorA, transmembrane region"/>
    <property type="match status" value="1"/>
</dbReference>